<keyword evidence="5" id="KW-0121">Carboxypeptidase</keyword>
<dbReference type="GO" id="GO:0005615">
    <property type="term" value="C:extracellular space"/>
    <property type="evidence" value="ECO:0007669"/>
    <property type="project" value="TreeGrafter"/>
</dbReference>
<feature type="domain" description="Peptidase M14" evidence="17">
    <location>
        <begin position="113"/>
        <end position="404"/>
    </location>
</feature>
<keyword evidence="8 16" id="KW-0732">Signal</keyword>
<reference evidence="19" key="1">
    <citation type="submission" date="2025-08" db="UniProtKB">
        <authorList>
            <consortium name="RefSeq"/>
        </authorList>
    </citation>
    <scope>IDENTIFICATION</scope>
    <source>
        <tissue evidence="19">Muscle</tissue>
    </source>
</reference>
<comment type="function">
    <text evidence="13">Involved in the digestion of the blood meal.</text>
</comment>
<evidence type="ECO:0000256" key="9">
    <source>
        <dbReference type="ARBA" id="ARBA00022801"/>
    </source>
</evidence>
<keyword evidence="10" id="KW-0862">Zinc</keyword>
<evidence type="ECO:0000313" key="18">
    <source>
        <dbReference type="Proteomes" id="UP000504631"/>
    </source>
</evidence>
<dbReference type="Pfam" id="PF02244">
    <property type="entry name" value="Propep_M14"/>
    <property type="match status" value="1"/>
</dbReference>
<dbReference type="PROSITE" id="PS00133">
    <property type="entry name" value="CARBOXYPEPT_ZN_2"/>
    <property type="match status" value="1"/>
</dbReference>
<dbReference type="PANTHER" id="PTHR11705">
    <property type="entry name" value="PROTEASE FAMILY M14 CARBOXYPEPTIDASE A,B"/>
    <property type="match status" value="1"/>
</dbReference>
<evidence type="ECO:0000256" key="13">
    <source>
        <dbReference type="ARBA" id="ARBA00057299"/>
    </source>
</evidence>
<dbReference type="Gene3D" id="3.40.630.10">
    <property type="entry name" value="Zn peptidases"/>
    <property type="match status" value="1"/>
</dbReference>
<dbReference type="KEGG" id="bvk:117242130"/>
<comment type="cofactor">
    <cofactor evidence="1">
        <name>Zn(2+)</name>
        <dbReference type="ChEBI" id="CHEBI:29105"/>
    </cofactor>
</comment>
<sequence length="410" mass="46426">MWKLIFVALVALATAEKVRYDNYKVFRVVPQTEEQVEVIRNLEEVSDAFSFWKESNAVQHPADVMVAPHRIPDFHETMKMFNIPYDVYVSDVQALIDSEMPPAQPLATFDLNRYHTLDEIYAHLDDLARANPGKVQVIVGGKTYEGRQIKGVKVSFGKAKHGVVLEAGIHAREWIGPATILYMLNELLTNKNADVRTLAESHDWYIFPVANPDGYVYTHTTNRMWRKTRKPYGILCYGSDPNRNWGYKWMSGGASNQPCSETYAGSSAFSDIETKSLSEYLTSISSKFSAYVAFHSYSQLLMFPYGHTKQHLENYDDSLQIGKKTIQALAKRYGTKYQTGNIAETIYVASGSSMDWVKGTFHKPVTFTYELRDTGRHGFVLPADQIAPTALETLDSLVAMFKEAKARGYE</sequence>
<evidence type="ECO:0000256" key="6">
    <source>
        <dbReference type="ARBA" id="ARBA00022670"/>
    </source>
</evidence>
<dbReference type="SUPFAM" id="SSF53187">
    <property type="entry name" value="Zn-dependent exopeptidases"/>
    <property type="match status" value="1"/>
</dbReference>
<evidence type="ECO:0000256" key="11">
    <source>
        <dbReference type="ARBA" id="ARBA00023049"/>
    </source>
</evidence>
<dbReference type="InterPro" id="IPR057247">
    <property type="entry name" value="CARBOXYPEPT_ZN_2"/>
</dbReference>
<dbReference type="PRINTS" id="PR00765">
    <property type="entry name" value="CRBOXYPTASEA"/>
</dbReference>
<dbReference type="InterPro" id="IPR036990">
    <property type="entry name" value="M14A-like_propep"/>
</dbReference>
<evidence type="ECO:0000256" key="10">
    <source>
        <dbReference type="ARBA" id="ARBA00022833"/>
    </source>
</evidence>
<protein>
    <recommendedName>
        <fullName evidence="14">Zinc carboxypeptidase A 1</fullName>
    </recommendedName>
</protein>
<dbReference type="CDD" id="cd03860">
    <property type="entry name" value="M14_CP_A-B_like"/>
    <property type="match status" value="1"/>
</dbReference>
<keyword evidence="18" id="KW-1185">Reference proteome</keyword>
<dbReference type="FunFam" id="3.30.70.340:FF:000002">
    <property type="entry name" value="Carboxypeptidase A"/>
    <property type="match status" value="1"/>
</dbReference>
<evidence type="ECO:0000256" key="14">
    <source>
        <dbReference type="ARBA" id="ARBA00069039"/>
    </source>
</evidence>
<organism evidence="18 19">
    <name type="scientific">Bombus vosnesenskii</name>
    <dbReference type="NCBI Taxonomy" id="207650"/>
    <lineage>
        <taxon>Eukaryota</taxon>
        <taxon>Metazoa</taxon>
        <taxon>Ecdysozoa</taxon>
        <taxon>Arthropoda</taxon>
        <taxon>Hexapoda</taxon>
        <taxon>Insecta</taxon>
        <taxon>Pterygota</taxon>
        <taxon>Neoptera</taxon>
        <taxon>Endopterygota</taxon>
        <taxon>Hymenoptera</taxon>
        <taxon>Apocrita</taxon>
        <taxon>Aculeata</taxon>
        <taxon>Apoidea</taxon>
        <taxon>Anthophila</taxon>
        <taxon>Apidae</taxon>
        <taxon>Bombus</taxon>
        <taxon>Pyrobombus</taxon>
    </lineage>
</organism>
<keyword evidence="11" id="KW-0482">Metalloprotease</keyword>
<evidence type="ECO:0000256" key="12">
    <source>
        <dbReference type="ARBA" id="ARBA00023157"/>
    </source>
</evidence>
<dbReference type="GeneID" id="117242130"/>
<evidence type="ECO:0000259" key="17">
    <source>
        <dbReference type="PROSITE" id="PS52035"/>
    </source>
</evidence>
<dbReference type="Proteomes" id="UP000504631">
    <property type="component" value="Unplaced"/>
</dbReference>
<dbReference type="PROSITE" id="PS52035">
    <property type="entry name" value="PEPTIDASE_M14"/>
    <property type="match status" value="1"/>
</dbReference>
<keyword evidence="7" id="KW-0479">Metal-binding</keyword>
<keyword evidence="12" id="KW-1015">Disulfide bond</keyword>
<dbReference type="SMART" id="SM00631">
    <property type="entry name" value="Zn_pept"/>
    <property type="match status" value="1"/>
</dbReference>
<evidence type="ECO:0000256" key="5">
    <source>
        <dbReference type="ARBA" id="ARBA00022645"/>
    </source>
</evidence>
<dbReference type="AlphaFoldDB" id="A0A6J3LIC7"/>
<evidence type="ECO:0000313" key="19">
    <source>
        <dbReference type="RefSeq" id="XP_033364446.1"/>
    </source>
</evidence>
<evidence type="ECO:0000256" key="3">
    <source>
        <dbReference type="ARBA" id="ARBA00005988"/>
    </source>
</evidence>
<gene>
    <name evidence="19" type="primary">LOC117242130</name>
</gene>
<keyword evidence="4" id="KW-0964">Secreted</keyword>
<dbReference type="RefSeq" id="XP_033364446.1">
    <property type="nucleotide sequence ID" value="XM_033508555.1"/>
</dbReference>
<feature type="signal peptide" evidence="16">
    <location>
        <begin position="1"/>
        <end position="15"/>
    </location>
</feature>
<evidence type="ECO:0000256" key="16">
    <source>
        <dbReference type="SAM" id="SignalP"/>
    </source>
</evidence>
<dbReference type="GO" id="GO:0004181">
    <property type="term" value="F:metallocarboxypeptidase activity"/>
    <property type="evidence" value="ECO:0007669"/>
    <property type="project" value="InterPro"/>
</dbReference>
<feature type="active site" description="Proton donor/acceptor" evidence="15">
    <location>
        <position position="370"/>
    </location>
</feature>
<dbReference type="InterPro" id="IPR000834">
    <property type="entry name" value="Peptidase_M14"/>
</dbReference>
<dbReference type="SUPFAM" id="SSF54897">
    <property type="entry name" value="Protease propeptides/inhibitors"/>
    <property type="match status" value="1"/>
</dbReference>
<proteinExistence type="inferred from homology"/>
<dbReference type="InterPro" id="IPR003146">
    <property type="entry name" value="M14A_act_pep"/>
</dbReference>
<dbReference type="PANTHER" id="PTHR11705:SF153">
    <property type="entry name" value="ZINC CARBOXYPEPTIDASE A 1-LIKE PROTEIN"/>
    <property type="match status" value="1"/>
</dbReference>
<evidence type="ECO:0000256" key="4">
    <source>
        <dbReference type="ARBA" id="ARBA00022525"/>
    </source>
</evidence>
<dbReference type="Gene3D" id="3.30.70.340">
    <property type="entry name" value="Metallocarboxypeptidase-like"/>
    <property type="match status" value="1"/>
</dbReference>
<dbReference type="GO" id="GO:0006508">
    <property type="term" value="P:proteolysis"/>
    <property type="evidence" value="ECO:0007669"/>
    <property type="project" value="UniProtKB-KW"/>
</dbReference>
<evidence type="ECO:0000256" key="15">
    <source>
        <dbReference type="PROSITE-ProRule" id="PRU01379"/>
    </source>
</evidence>
<dbReference type="FunFam" id="3.40.630.10:FF:000040">
    <property type="entry name" value="zinc carboxypeptidase"/>
    <property type="match status" value="1"/>
</dbReference>
<keyword evidence="6" id="KW-0645">Protease</keyword>
<dbReference type="Pfam" id="PF00246">
    <property type="entry name" value="Peptidase_M14"/>
    <property type="match status" value="1"/>
</dbReference>
<evidence type="ECO:0000256" key="2">
    <source>
        <dbReference type="ARBA" id="ARBA00004613"/>
    </source>
</evidence>
<comment type="subcellular location">
    <subcellularLocation>
        <location evidence="2">Secreted</location>
    </subcellularLocation>
</comment>
<evidence type="ECO:0000256" key="8">
    <source>
        <dbReference type="ARBA" id="ARBA00022729"/>
    </source>
</evidence>
<evidence type="ECO:0000256" key="1">
    <source>
        <dbReference type="ARBA" id="ARBA00001947"/>
    </source>
</evidence>
<name>A0A6J3LIC7_9HYME</name>
<comment type="similarity">
    <text evidence="3 15">Belongs to the peptidase M14 family.</text>
</comment>
<accession>A0A6J3LIC7</accession>
<dbReference type="GO" id="GO:0008270">
    <property type="term" value="F:zinc ion binding"/>
    <property type="evidence" value="ECO:0007669"/>
    <property type="project" value="InterPro"/>
</dbReference>
<evidence type="ECO:0000256" key="7">
    <source>
        <dbReference type="ARBA" id="ARBA00022723"/>
    </source>
</evidence>
<keyword evidence="9" id="KW-0378">Hydrolase</keyword>
<feature type="chain" id="PRO_5027032012" description="Zinc carboxypeptidase A 1" evidence="16">
    <location>
        <begin position="16"/>
        <end position="410"/>
    </location>
</feature>